<proteinExistence type="predicted"/>
<protein>
    <submittedName>
        <fullName evidence="1">Uncharacterized protein</fullName>
    </submittedName>
</protein>
<dbReference type="AlphaFoldDB" id="A0AAD3D0W8"/>
<sequence>MNEELIVWTFDGESARCRCKRGQDFSQAIRSIVRGVHLTIEEGIEHLPHMMDFTEFYMKGDKLMRVVAGSTVTRVMMADSVKTLGQGSFETFGRLEEIAWSKNLEVIGECALAGCKSLGKHFGSTNVIPPSCRFIGPQAFRDTHSLDTIIIPENAEVHPTAFQGSKIWDSSPFNEDVDDPRLLVDWVKFHQHDDYPLHAIFAKTHIKSTDIIRRLCNDEQYLSSDIGKRLYTEKDRFGRTPMDYLQANPYAEKFDEMELVRARISRLMKLDGIEN</sequence>
<dbReference type="Gene3D" id="3.80.10.10">
    <property type="entry name" value="Ribonuclease Inhibitor"/>
    <property type="match status" value="1"/>
</dbReference>
<evidence type="ECO:0000313" key="1">
    <source>
        <dbReference type="EMBL" id="GFH55811.1"/>
    </source>
</evidence>
<dbReference type="Proteomes" id="UP001054902">
    <property type="component" value="Unassembled WGS sequence"/>
</dbReference>
<gene>
    <name evidence="1" type="ORF">CTEN210_12287</name>
</gene>
<dbReference type="EMBL" id="BLLK01000051">
    <property type="protein sequence ID" value="GFH55811.1"/>
    <property type="molecule type" value="Genomic_DNA"/>
</dbReference>
<organism evidence="1 2">
    <name type="scientific">Chaetoceros tenuissimus</name>
    <dbReference type="NCBI Taxonomy" id="426638"/>
    <lineage>
        <taxon>Eukaryota</taxon>
        <taxon>Sar</taxon>
        <taxon>Stramenopiles</taxon>
        <taxon>Ochrophyta</taxon>
        <taxon>Bacillariophyta</taxon>
        <taxon>Coscinodiscophyceae</taxon>
        <taxon>Chaetocerotophycidae</taxon>
        <taxon>Chaetocerotales</taxon>
        <taxon>Chaetocerotaceae</taxon>
        <taxon>Chaetoceros</taxon>
    </lineage>
</organism>
<name>A0AAD3D0W8_9STRA</name>
<dbReference type="InterPro" id="IPR032675">
    <property type="entry name" value="LRR_dom_sf"/>
</dbReference>
<reference evidence="1 2" key="1">
    <citation type="journal article" date="2021" name="Sci. Rep.">
        <title>The genome of the diatom Chaetoceros tenuissimus carries an ancient integrated fragment of an extant virus.</title>
        <authorList>
            <person name="Hongo Y."/>
            <person name="Kimura K."/>
            <person name="Takaki Y."/>
            <person name="Yoshida Y."/>
            <person name="Baba S."/>
            <person name="Kobayashi G."/>
            <person name="Nagasaki K."/>
            <person name="Hano T."/>
            <person name="Tomaru Y."/>
        </authorList>
    </citation>
    <scope>NUCLEOTIDE SEQUENCE [LARGE SCALE GENOMIC DNA]</scope>
    <source>
        <strain evidence="1 2">NIES-3715</strain>
    </source>
</reference>
<dbReference type="InterPro" id="IPR026906">
    <property type="entry name" value="LRR_5"/>
</dbReference>
<accession>A0AAD3D0W8</accession>
<evidence type="ECO:0000313" key="2">
    <source>
        <dbReference type="Proteomes" id="UP001054902"/>
    </source>
</evidence>
<comment type="caution">
    <text evidence="1">The sequence shown here is derived from an EMBL/GenBank/DDBJ whole genome shotgun (WGS) entry which is preliminary data.</text>
</comment>
<keyword evidence="2" id="KW-1185">Reference proteome</keyword>
<dbReference type="Pfam" id="PF13306">
    <property type="entry name" value="LRR_5"/>
    <property type="match status" value="1"/>
</dbReference>